<reference evidence="2 3" key="1">
    <citation type="journal article" date="2018" name="Sci. Rep.">
        <title>Genomic signatures of local adaptation to the degree of environmental predictability in rotifers.</title>
        <authorList>
            <person name="Franch-Gras L."/>
            <person name="Hahn C."/>
            <person name="Garcia-Roger E.M."/>
            <person name="Carmona M.J."/>
            <person name="Serra M."/>
            <person name="Gomez A."/>
        </authorList>
    </citation>
    <scope>NUCLEOTIDE SEQUENCE [LARGE SCALE GENOMIC DNA]</scope>
    <source>
        <strain evidence="2">HYR1</strain>
    </source>
</reference>
<dbReference type="AlphaFoldDB" id="A0A3M7PBJ0"/>
<dbReference type="Proteomes" id="UP000276133">
    <property type="component" value="Unassembled WGS sequence"/>
</dbReference>
<keyword evidence="1" id="KW-1133">Transmembrane helix</keyword>
<dbReference type="EMBL" id="REGN01012150">
    <property type="protein sequence ID" value="RMZ96481.1"/>
    <property type="molecule type" value="Genomic_DNA"/>
</dbReference>
<name>A0A3M7PBJ0_BRAPC</name>
<evidence type="ECO:0000313" key="3">
    <source>
        <dbReference type="Proteomes" id="UP000276133"/>
    </source>
</evidence>
<evidence type="ECO:0000313" key="2">
    <source>
        <dbReference type="EMBL" id="RMZ96481.1"/>
    </source>
</evidence>
<keyword evidence="3" id="KW-1185">Reference proteome</keyword>
<keyword evidence="1" id="KW-0472">Membrane</keyword>
<protein>
    <submittedName>
        <fullName evidence="2">Uncharacterized protein</fullName>
    </submittedName>
</protein>
<gene>
    <name evidence="2" type="ORF">BpHYR1_012460</name>
</gene>
<keyword evidence="1" id="KW-0812">Transmembrane</keyword>
<evidence type="ECO:0000256" key="1">
    <source>
        <dbReference type="SAM" id="Phobius"/>
    </source>
</evidence>
<feature type="transmembrane region" description="Helical" evidence="1">
    <location>
        <begin position="162"/>
        <end position="185"/>
    </location>
</feature>
<proteinExistence type="predicted"/>
<accession>A0A3M7PBJ0</accession>
<comment type="caution">
    <text evidence="2">The sequence shown here is derived from an EMBL/GenBank/DDBJ whole genome shotgun (WGS) entry which is preliminary data.</text>
</comment>
<sequence>MKGTRENSKVRPNGTNHQEVSFNFPATLKTCLNSLLFGFTQSRKAIESFNSVDNMFLFPESEALRINAYYCYYYANCVIQAREIQVHLNISHSSNKRSSQLIERVYSSNTKKETECINFVLLSGANWKNELRAPPRSIFAICVRAFASRVKFSYWLRPASHGPLFALFFSLFVCATIENIFSVAYRKKYK</sequence>
<organism evidence="2 3">
    <name type="scientific">Brachionus plicatilis</name>
    <name type="common">Marine rotifer</name>
    <name type="synonym">Brachionus muelleri</name>
    <dbReference type="NCBI Taxonomy" id="10195"/>
    <lineage>
        <taxon>Eukaryota</taxon>
        <taxon>Metazoa</taxon>
        <taxon>Spiralia</taxon>
        <taxon>Gnathifera</taxon>
        <taxon>Rotifera</taxon>
        <taxon>Eurotatoria</taxon>
        <taxon>Monogononta</taxon>
        <taxon>Pseudotrocha</taxon>
        <taxon>Ploima</taxon>
        <taxon>Brachionidae</taxon>
        <taxon>Brachionus</taxon>
    </lineage>
</organism>